<sequence>MRIGLSRGPWVFGSYGNGGIRLVLIVASLDLLPRGREGAFVDMINKASDPITSHPTPNTKLVISVAWEKPLNGWVKINSDSSVKNDSHSGGFGALVHDENGCWVQGVYGHIFNPSILKAEAWGTREGLILAKNLGFEQVILETDSKGFLIKHCWREANRSADYLANLGAGGHEAKVLMSHPTVELSLIIQSDVMGIQLPRTVRV</sequence>
<dbReference type="GO" id="GO:0004523">
    <property type="term" value="F:RNA-DNA hybrid ribonuclease activity"/>
    <property type="evidence" value="ECO:0007669"/>
    <property type="project" value="InterPro"/>
</dbReference>
<comment type="caution">
    <text evidence="2">The sequence shown here is derived from an EMBL/GenBank/DDBJ whole genome shotgun (WGS) entry which is preliminary data.</text>
</comment>
<dbReference type="CDD" id="cd06222">
    <property type="entry name" value="RNase_H_like"/>
    <property type="match status" value="1"/>
</dbReference>
<dbReference type="InterPro" id="IPR012337">
    <property type="entry name" value="RNaseH-like_sf"/>
</dbReference>
<feature type="domain" description="RNase H type-1" evidence="1">
    <location>
        <begin position="78"/>
        <end position="146"/>
    </location>
</feature>
<name>A0A834TU15_9FABA</name>
<dbReference type="GO" id="GO:0003676">
    <property type="term" value="F:nucleic acid binding"/>
    <property type="evidence" value="ECO:0007669"/>
    <property type="project" value="InterPro"/>
</dbReference>
<dbReference type="EMBL" id="JAAIUW010000006">
    <property type="protein sequence ID" value="KAF7827457.1"/>
    <property type="molecule type" value="Genomic_DNA"/>
</dbReference>
<accession>A0A834TU15</accession>
<dbReference type="InterPro" id="IPR002156">
    <property type="entry name" value="RNaseH_domain"/>
</dbReference>
<dbReference type="PANTHER" id="PTHR47723">
    <property type="entry name" value="OS05G0353850 PROTEIN"/>
    <property type="match status" value="1"/>
</dbReference>
<evidence type="ECO:0000259" key="1">
    <source>
        <dbReference type="Pfam" id="PF13456"/>
    </source>
</evidence>
<gene>
    <name evidence="2" type="ORF">G2W53_018621</name>
</gene>
<dbReference type="Proteomes" id="UP000634136">
    <property type="component" value="Unassembled WGS sequence"/>
</dbReference>
<dbReference type="Pfam" id="PF13456">
    <property type="entry name" value="RVT_3"/>
    <property type="match status" value="1"/>
</dbReference>
<dbReference type="InterPro" id="IPR044730">
    <property type="entry name" value="RNase_H-like_dom_plant"/>
</dbReference>
<dbReference type="OrthoDB" id="1431454at2759"/>
<dbReference type="AlphaFoldDB" id="A0A834TU15"/>
<dbReference type="Gene3D" id="3.30.420.10">
    <property type="entry name" value="Ribonuclease H-like superfamily/Ribonuclease H"/>
    <property type="match status" value="1"/>
</dbReference>
<evidence type="ECO:0000313" key="2">
    <source>
        <dbReference type="EMBL" id="KAF7827457.1"/>
    </source>
</evidence>
<evidence type="ECO:0000313" key="3">
    <source>
        <dbReference type="Proteomes" id="UP000634136"/>
    </source>
</evidence>
<protein>
    <submittedName>
        <fullName evidence="2">Ribonuclease H</fullName>
    </submittedName>
</protein>
<dbReference type="InterPro" id="IPR053151">
    <property type="entry name" value="RNase_H-like"/>
</dbReference>
<keyword evidence="3" id="KW-1185">Reference proteome</keyword>
<dbReference type="PANTHER" id="PTHR47723:SF19">
    <property type="entry name" value="POLYNUCLEOTIDYL TRANSFERASE, RIBONUCLEASE H-LIKE SUPERFAMILY PROTEIN"/>
    <property type="match status" value="1"/>
</dbReference>
<organism evidence="2 3">
    <name type="scientific">Senna tora</name>
    <dbReference type="NCBI Taxonomy" id="362788"/>
    <lineage>
        <taxon>Eukaryota</taxon>
        <taxon>Viridiplantae</taxon>
        <taxon>Streptophyta</taxon>
        <taxon>Embryophyta</taxon>
        <taxon>Tracheophyta</taxon>
        <taxon>Spermatophyta</taxon>
        <taxon>Magnoliopsida</taxon>
        <taxon>eudicotyledons</taxon>
        <taxon>Gunneridae</taxon>
        <taxon>Pentapetalae</taxon>
        <taxon>rosids</taxon>
        <taxon>fabids</taxon>
        <taxon>Fabales</taxon>
        <taxon>Fabaceae</taxon>
        <taxon>Caesalpinioideae</taxon>
        <taxon>Cassia clade</taxon>
        <taxon>Senna</taxon>
    </lineage>
</organism>
<dbReference type="InterPro" id="IPR036397">
    <property type="entry name" value="RNaseH_sf"/>
</dbReference>
<reference evidence="2" key="1">
    <citation type="submission" date="2020-09" db="EMBL/GenBank/DDBJ databases">
        <title>Genome-Enabled Discovery of Anthraquinone Biosynthesis in Senna tora.</title>
        <authorList>
            <person name="Kang S.-H."/>
            <person name="Pandey R.P."/>
            <person name="Lee C.-M."/>
            <person name="Sim J.-S."/>
            <person name="Jeong J.-T."/>
            <person name="Choi B.-S."/>
            <person name="Jung M."/>
            <person name="Ginzburg D."/>
            <person name="Zhao K."/>
            <person name="Won S.Y."/>
            <person name="Oh T.-J."/>
            <person name="Yu Y."/>
            <person name="Kim N.-H."/>
            <person name="Lee O.R."/>
            <person name="Lee T.-H."/>
            <person name="Bashyal P."/>
            <person name="Kim T.-S."/>
            <person name="Lee W.-H."/>
            <person name="Kawkins C."/>
            <person name="Kim C.-K."/>
            <person name="Kim J.S."/>
            <person name="Ahn B.O."/>
            <person name="Rhee S.Y."/>
            <person name="Sohng J.K."/>
        </authorList>
    </citation>
    <scope>NUCLEOTIDE SEQUENCE</scope>
    <source>
        <tissue evidence="2">Leaf</tissue>
    </source>
</reference>
<dbReference type="SUPFAM" id="SSF53098">
    <property type="entry name" value="Ribonuclease H-like"/>
    <property type="match status" value="1"/>
</dbReference>
<proteinExistence type="predicted"/>